<dbReference type="eggNOG" id="ENOG5033AWQ">
    <property type="taxonomic scope" value="Bacteria"/>
</dbReference>
<gene>
    <name evidence="1" type="ordered locus">Vapar_4524</name>
</gene>
<reference evidence="1" key="1">
    <citation type="submission" date="2009-06" db="EMBL/GenBank/DDBJ databases">
        <title>Complete sequence of chromosome 1 of Variovorax paradoxus S110.</title>
        <authorList>
            <consortium name="US DOE Joint Genome Institute"/>
            <person name="Lucas S."/>
            <person name="Copeland A."/>
            <person name="Lapidus A."/>
            <person name="Glavina del Rio T."/>
            <person name="Tice H."/>
            <person name="Bruce D."/>
            <person name="Goodwin L."/>
            <person name="Pitluck S."/>
            <person name="Chertkov O."/>
            <person name="Brettin T."/>
            <person name="Detter J.C."/>
            <person name="Han C."/>
            <person name="Larimer F."/>
            <person name="Land M."/>
            <person name="Hauser L."/>
            <person name="Kyrpides N."/>
            <person name="Ovchinnikova G."/>
            <person name="Orwin P."/>
            <person name="Leadbetter J.R."/>
            <person name="Spain J.C."/>
            <person name="Han J.I."/>
        </authorList>
    </citation>
    <scope>NUCLEOTIDE SEQUENCE</scope>
    <source>
        <strain evidence="1">S110</strain>
    </source>
</reference>
<accession>C5CKY0</accession>
<dbReference type="KEGG" id="vap:Vapar_4524"/>
<dbReference type="STRING" id="543728.Vapar_4524"/>
<name>C5CKY0_VARPS</name>
<protein>
    <submittedName>
        <fullName evidence="1">Uncharacterized protein</fullName>
    </submittedName>
</protein>
<dbReference type="HOGENOM" id="CLU_879813_0_0_4"/>
<evidence type="ECO:0000313" key="1">
    <source>
        <dbReference type="EMBL" id="ACS21131.1"/>
    </source>
</evidence>
<dbReference type="AlphaFoldDB" id="C5CKY0"/>
<proteinExistence type="predicted"/>
<dbReference type="EMBL" id="CP001635">
    <property type="protein sequence ID" value="ACS21131.1"/>
    <property type="molecule type" value="Genomic_DNA"/>
</dbReference>
<organism evidence="1">
    <name type="scientific">Variovorax paradoxus (strain S110)</name>
    <dbReference type="NCBI Taxonomy" id="543728"/>
    <lineage>
        <taxon>Bacteria</taxon>
        <taxon>Pseudomonadati</taxon>
        <taxon>Pseudomonadota</taxon>
        <taxon>Betaproteobacteria</taxon>
        <taxon>Burkholderiales</taxon>
        <taxon>Comamonadaceae</taxon>
        <taxon>Variovorax</taxon>
    </lineage>
</organism>
<sequence>MHIDPPLVKTLDSWPSLKKHLRMNEEWLQSFESSDLQTLGDYASTGRIVHTSILTGHEEVVSHPSRSAFLSGALETTSIAKVMHGCRLAPADTARDQFALGVLYRELSFLQTVLVESEFPARFGRKLCGMSVGFAGWLGLAAAVGDLVVLERWASLAVDVMRRGYLRDADSRGLLQWILRLWCDVRRIDYPGTNYPRYAVAEEILQNWDTQDSETLGKWLVQLCNQHTRLTGVQEFADFSNSFSHFPVEVLMLFRLREQAGLVNPQVNHPLMKFPWSRLWPIGPAVPDELLSGLYHRLESDEGLTVRGLYRQLSTS</sequence>
<dbReference type="OrthoDB" id="6622676at2"/>